<dbReference type="GO" id="GO:0005840">
    <property type="term" value="C:ribosome"/>
    <property type="evidence" value="ECO:0007669"/>
    <property type="project" value="UniProtKB-KW"/>
</dbReference>
<accession>A0A485NL99</accession>
<sequence>MLDIHGWMLDVQVLALGAARRQDKHKYMVAKVDEVKSTVKFQMNLVLCLATATVDYVKVTDDEPVYNIHLAVDFL</sequence>
<protein>
    <submittedName>
        <fullName evidence="1">60s ribosomal protein l10a</fullName>
    </submittedName>
</protein>
<name>A0A485NL99_LYNPA</name>
<evidence type="ECO:0000313" key="2">
    <source>
        <dbReference type="Proteomes" id="UP000386466"/>
    </source>
</evidence>
<reference evidence="1 2" key="1">
    <citation type="submission" date="2019-01" db="EMBL/GenBank/DDBJ databases">
        <authorList>
            <person name="Alioto T."/>
            <person name="Alioto T."/>
        </authorList>
    </citation>
    <scope>NUCLEOTIDE SEQUENCE [LARGE SCALE GENOMIC DNA]</scope>
</reference>
<dbReference type="EMBL" id="CAAGRJ010019377">
    <property type="protein sequence ID" value="VFV34315.1"/>
    <property type="molecule type" value="Genomic_DNA"/>
</dbReference>
<organism evidence="1 2">
    <name type="scientific">Lynx pardinus</name>
    <name type="common">Iberian lynx</name>
    <name type="synonym">Felis pardina</name>
    <dbReference type="NCBI Taxonomy" id="191816"/>
    <lineage>
        <taxon>Eukaryota</taxon>
        <taxon>Metazoa</taxon>
        <taxon>Chordata</taxon>
        <taxon>Craniata</taxon>
        <taxon>Vertebrata</taxon>
        <taxon>Euteleostomi</taxon>
        <taxon>Mammalia</taxon>
        <taxon>Eutheria</taxon>
        <taxon>Laurasiatheria</taxon>
        <taxon>Carnivora</taxon>
        <taxon>Feliformia</taxon>
        <taxon>Felidae</taxon>
        <taxon>Felinae</taxon>
        <taxon>Lynx</taxon>
    </lineage>
</organism>
<proteinExistence type="predicted"/>
<keyword evidence="2" id="KW-1185">Reference proteome</keyword>
<evidence type="ECO:0000313" key="1">
    <source>
        <dbReference type="EMBL" id="VFV34315.1"/>
    </source>
</evidence>
<keyword evidence="1" id="KW-0687">Ribonucleoprotein</keyword>
<feature type="non-terminal residue" evidence="1">
    <location>
        <position position="75"/>
    </location>
</feature>
<keyword evidence="1" id="KW-0689">Ribosomal protein</keyword>
<dbReference type="Proteomes" id="UP000386466">
    <property type="component" value="Unassembled WGS sequence"/>
</dbReference>
<dbReference type="AlphaFoldDB" id="A0A485NL99"/>
<gene>
    <name evidence="1" type="ORF">LYPA_23C018501</name>
</gene>